<dbReference type="InterPro" id="IPR000531">
    <property type="entry name" value="Beta-barrel_TonB"/>
</dbReference>
<accession>A0ABU7UYW9</accession>
<dbReference type="Gene3D" id="2.40.170.20">
    <property type="entry name" value="TonB-dependent receptor, beta-barrel domain"/>
    <property type="match status" value="1"/>
</dbReference>
<sequence length="690" mass="74440">MSLSRHPLSLACTAVLLCGLAPALSKAQDTQHTDPHTHSAAPVHVGKVTVRASALKTAVEDLTQPVTVLTAERLDQVKANSLGETVSGVPGVQSASFGPGVGRPVIRGMDGSRVQVLSNGMGIGDVSAVSGDHAVAVEPFLADQIEVLKGAATLMYGGGSVGGAVNVSDGRIPEHASGDPLSGRSEFRYNSASRERTGMLRLDGTGLDGHLAIHADAIIRNADDLRIPGYADLHGAEDEDAVAGILPNTALHTRSGALGLSWIGSRGFAGMSASQFHTEYGIPEGAHTHGHEGEEEYAEEAGVRIVMNQQRHDAKASIERIGPFASIRPQFSNSRYEHTEWEGDQIGTTFHNRTREARSDFLFKPWGRWTQAVGVTFGDEHQDAIGDEAFIPSTHVRSSALYGFGTGQFGAWTVEAGARLGRTELQLRDVSSADRRMDTVSAALSARYALTPNWSVSGGLDHAERAPGVEELHAYGAHVATQTFEIGDPNLDIEKALRGELGLKYQSRKLRGNVSVYRARFDQFTYLHETGNEVEGLTERRWQQAPATFTGVDAELFWTMADNDNGRWEWRLFGDTVRAKLTDGANLPRISPARIGSEWNWNLNDWRAGLTAMRVAAARNLAPGETPTKGYTLVNAHLSWHHDVRDGVGLELFADATNLLDQEIRNATSILKDSAPQAGRGIAVGVRTYF</sequence>
<evidence type="ECO:0000256" key="2">
    <source>
        <dbReference type="ARBA" id="ARBA00022448"/>
    </source>
</evidence>
<keyword evidence="10" id="KW-0732">Signal</keyword>
<evidence type="ECO:0000256" key="7">
    <source>
        <dbReference type="ARBA" id="ARBA00023237"/>
    </source>
</evidence>
<comment type="caution">
    <text evidence="13">The sequence shown here is derived from an EMBL/GenBank/DDBJ whole genome shotgun (WGS) entry which is preliminary data.</text>
</comment>
<evidence type="ECO:0000256" key="8">
    <source>
        <dbReference type="PROSITE-ProRule" id="PRU01360"/>
    </source>
</evidence>
<dbReference type="PROSITE" id="PS52016">
    <property type="entry name" value="TONB_DEPENDENT_REC_3"/>
    <property type="match status" value="1"/>
</dbReference>
<keyword evidence="2 8" id="KW-0813">Transport</keyword>
<evidence type="ECO:0000256" key="5">
    <source>
        <dbReference type="ARBA" id="ARBA00023077"/>
    </source>
</evidence>
<protein>
    <submittedName>
        <fullName evidence="13">TonB-dependent receptor</fullName>
    </submittedName>
</protein>
<keyword evidence="14" id="KW-1185">Reference proteome</keyword>
<dbReference type="InterPro" id="IPR012910">
    <property type="entry name" value="Plug_dom"/>
</dbReference>
<gene>
    <name evidence="13" type="ORF">V3390_05700</name>
</gene>
<evidence type="ECO:0000259" key="12">
    <source>
        <dbReference type="Pfam" id="PF07715"/>
    </source>
</evidence>
<name>A0ABU7UYW9_9GAMM</name>
<keyword evidence="13" id="KW-0675">Receptor</keyword>
<dbReference type="InterPro" id="IPR036942">
    <property type="entry name" value="Beta-barrel_TonB_sf"/>
</dbReference>
<keyword evidence="3 8" id="KW-1134">Transmembrane beta strand</keyword>
<proteinExistence type="inferred from homology"/>
<evidence type="ECO:0000313" key="14">
    <source>
        <dbReference type="Proteomes" id="UP001356170"/>
    </source>
</evidence>
<dbReference type="InterPro" id="IPR039426">
    <property type="entry name" value="TonB-dep_rcpt-like"/>
</dbReference>
<dbReference type="InterPro" id="IPR037066">
    <property type="entry name" value="Plug_dom_sf"/>
</dbReference>
<feature type="domain" description="TonB-dependent receptor-like beta-barrel" evidence="11">
    <location>
        <begin position="340"/>
        <end position="659"/>
    </location>
</feature>
<keyword evidence="4 8" id="KW-0812">Transmembrane</keyword>
<keyword evidence="6 8" id="KW-0472">Membrane</keyword>
<feature type="chain" id="PRO_5047417025" evidence="10">
    <location>
        <begin position="28"/>
        <end position="690"/>
    </location>
</feature>
<keyword evidence="7 8" id="KW-0998">Cell outer membrane</keyword>
<keyword evidence="5 9" id="KW-0798">TonB box</keyword>
<reference evidence="13 14" key="1">
    <citation type="submission" date="2024-01" db="EMBL/GenBank/DDBJ databases">
        <title>Novel species of the genus Luteimonas isolated from rivers.</title>
        <authorList>
            <person name="Lu H."/>
        </authorList>
    </citation>
    <scope>NUCLEOTIDE SEQUENCE [LARGE SCALE GENOMIC DNA]</scope>
    <source>
        <strain evidence="13 14">FXH3W</strain>
    </source>
</reference>
<dbReference type="Pfam" id="PF00593">
    <property type="entry name" value="TonB_dep_Rec_b-barrel"/>
    <property type="match status" value="1"/>
</dbReference>
<evidence type="ECO:0000259" key="11">
    <source>
        <dbReference type="Pfam" id="PF00593"/>
    </source>
</evidence>
<evidence type="ECO:0000256" key="1">
    <source>
        <dbReference type="ARBA" id="ARBA00004571"/>
    </source>
</evidence>
<dbReference type="PANTHER" id="PTHR30069">
    <property type="entry name" value="TONB-DEPENDENT OUTER MEMBRANE RECEPTOR"/>
    <property type="match status" value="1"/>
</dbReference>
<evidence type="ECO:0000256" key="6">
    <source>
        <dbReference type="ARBA" id="ARBA00023136"/>
    </source>
</evidence>
<comment type="subcellular location">
    <subcellularLocation>
        <location evidence="1 8">Cell outer membrane</location>
        <topology evidence="1 8">Multi-pass membrane protein</topology>
    </subcellularLocation>
</comment>
<organism evidence="13 14">
    <name type="scientific">Aquilutibacter rugosus</name>
    <dbReference type="NCBI Taxonomy" id="3115820"/>
    <lineage>
        <taxon>Bacteria</taxon>
        <taxon>Pseudomonadati</taxon>
        <taxon>Pseudomonadota</taxon>
        <taxon>Gammaproteobacteria</taxon>
        <taxon>Lysobacterales</taxon>
        <taxon>Lysobacteraceae</taxon>
        <taxon>Aquilutibacter</taxon>
    </lineage>
</organism>
<evidence type="ECO:0000256" key="4">
    <source>
        <dbReference type="ARBA" id="ARBA00022692"/>
    </source>
</evidence>
<evidence type="ECO:0000256" key="10">
    <source>
        <dbReference type="SAM" id="SignalP"/>
    </source>
</evidence>
<evidence type="ECO:0000313" key="13">
    <source>
        <dbReference type="EMBL" id="MEF2155729.1"/>
    </source>
</evidence>
<dbReference type="PANTHER" id="PTHR30069:SF40">
    <property type="entry name" value="TONB-DEPENDENT RECEPTOR NMB0964-RELATED"/>
    <property type="match status" value="1"/>
</dbReference>
<evidence type="ECO:0000256" key="9">
    <source>
        <dbReference type="RuleBase" id="RU003357"/>
    </source>
</evidence>
<evidence type="ECO:0000256" key="3">
    <source>
        <dbReference type="ARBA" id="ARBA00022452"/>
    </source>
</evidence>
<dbReference type="Gene3D" id="2.170.130.10">
    <property type="entry name" value="TonB-dependent receptor, plug domain"/>
    <property type="match status" value="1"/>
</dbReference>
<feature type="domain" description="TonB-dependent receptor plug" evidence="12">
    <location>
        <begin position="59"/>
        <end position="164"/>
    </location>
</feature>
<dbReference type="SUPFAM" id="SSF56935">
    <property type="entry name" value="Porins"/>
    <property type="match status" value="1"/>
</dbReference>
<dbReference type="Pfam" id="PF07715">
    <property type="entry name" value="Plug"/>
    <property type="match status" value="1"/>
</dbReference>
<feature type="signal peptide" evidence="10">
    <location>
        <begin position="1"/>
        <end position="27"/>
    </location>
</feature>
<comment type="similarity">
    <text evidence="8 9">Belongs to the TonB-dependent receptor family.</text>
</comment>
<dbReference type="EMBL" id="JAZHBO010000002">
    <property type="protein sequence ID" value="MEF2155729.1"/>
    <property type="molecule type" value="Genomic_DNA"/>
</dbReference>
<dbReference type="RefSeq" id="WP_331703729.1">
    <property type="nucleotide sequence ID" value="NZ_JAZHBO010000002.1"/>
</dbReference>
<dbReference type="Proteomes" id="UP001356170">
    <property type="component" value="Unassembled WGS sequence"/>
</dbReference>